<dbReference type="AlphaFoldDB" id="A0A2A6BXB6"/>
<organism evidence="8 9">
    <name type="scientific">Pristionchus pacificus</name>
    <name type="common">Parasitic nematode worm</name>
    <dbReference type="NCBI Taxonomy" id="54126"/>
    <lineage>
        <taxon>Eukaryota</taxon>
        <taxon>Metazoa</taxon>
        <taxon>Ecdysozoa</taxon>
        <taxon>Nematoda</taxon>
        <taxon>Chromadorea</taxon>
        <taxon>Rhabditida</taxon>
        <taxon>Rhabditina</taxon>
        <taxon>Diplogasteromorpha</taxon>
        <taxon>Diplogasteroidea</taxon>
        <taxon>Neodiplogasteridae</taxon>
        <taxon>Pristionchus</taxon>
    </lineage>
</organism>
<dbReference type="PANTHER" id="PTHR24406">
    <property type="entry name" value="TRANSCRIPTIONAL REPRESSOR CTCFL-RELATED"/>
    <property type="match status" value="1"/>
</dbReference>
<dbReference type="InterPro" id="IPR013087">
    <property type="entry name" value="Znf_C2H2_type"/>
</dbReference>
<sequence length="531" mass="61589">TSGGYIIDTRHEVESEIPIDASGYFFSWVLLYSSFCVYFKSFISDTDPGMSRKRPAKMQKKEEQDEDVECSQAKQFMTEKPSKEPKKEEPDEEDIKDFHEGTATGSVSYHIKGQILPEQLMHRNLHNCEYCEFSAQTDDRLVAHREQKHKIYLCRFCKSEFASKFTQYKHYTAQPERQKKSAFIIIRPLQTCADLLAMRSKVKKQCAEIKDRSHTQDCIRCMHIKVKCPLCNIVFANMFDLGDHRQHPCKQYSAKLFACNGCKVQFTTANGLKSHLIAKYNERDFKCYNTGMLCYENMKIPKYTRSRAQASDEKSLEGMQNSVTLSLVPIKDEPTLPDEMPLVASHLLSEYDGTIAGEYYNAMRKMFYHVACPFCGVECRTHSALHTHALIHHPPHERCLYQCRGCSLTFQTPTGLAQHLKREFDESNPVCYNTVSLVRKEDYLGPLTGWNRKTWNMRKKMPRCHQEDFRTVDVKTGVDEEDDRVKKEEADDGYEDPAGTRLRFPMNQSSMKGDREVKMEPEDEIKQETRD</sequence>
<proteinExistence type="predicted"/>
<keyword evidence="3" id="KW-0677">Repeat</keyword>
<evidence type="ECO:0000256" key="6">
    <source>
        <dbReference type="ARBA" id="ARBA00023242"/>
    </source>
</evidence>
<evidence type="ECO:0000256" key="7">
    <source>
        <dbReference type="SAM" id="MobiDB-lite"/>
    </source>
</evidence>
<evidence type="ECO:0000256" key="4">
    <source>
        <dbReference type="ARBA" id="ARBA00022771"/>
    </source>
</evidence>
<comment type="subcellular location">
    <subcellularLocation>
        <location evidence="1">Nucleus</location>
    </subcellularLocation>
</comment>
<evidence type="ECO:0000313" key="9">
    <source>
        <dbReference type="Proteomes" id="UP000005239"/>
    </source>
</evidence>
<dbReference type="Pfam" id="PF12874">
    <property type="entry name" value="zf-met"/>
    <property type="match status" value="1"/>
</dbReference>
<accession>A0A2A6BXB6</accession>
<keyword evidence="4" id="KW-0863">Zinc-finger</keyword>
<keyword evidence="2" id="KW-0479">Metal-binding</keyword>
<evidence type="ECO:0000313" key="8">
    <source>
        <dbReference type="EnsemblMetazoa" id="PPA42592.1"/>
    </source>
</evidence>
<dbReference type="Gene3D" id="3.30.160.60">
    <property type="entry name" value="Classic Zinc Finger"/>
    <property type="match status" value="2"/>
</dbReference>
<feature type="compositionally biased region" description="Basic and acidic residues" evidence="7">
    <location>
        <begin position="512"/>
        <end position="531"/>
    </location>
</feature>
<name>A0A2A6BXB6_PRIPA</name>
<dbReference type="SMART" id="SM00355">
    <property type="entry name" value="ZnF_C2H2"/>
    <property type="match status" value="5"/>
</dbReference>
<feature type="compositionally biased region" description="Basic and acidic residues" evidence="7">
    <location>
        <begin position="479"/>
        <end position="489"/>
    </location>
</feature>
<evidence type="ECO:0000256" key="1">
    <source>
        <dbReference type="ARBA" id="ARBA00004123"/>
    </source>
</evidence>
<feature type="region of interest" description="Disordered" evidence="7">
    <location>
        <begin position="479"/>
        <end position="531"/>
    </location>
</feature>
<keyword evidence="6" id="KW-0539">Nucleus</keyword>
<dbReference type="InterPro" id="IPR050888">
    <property type="entry name" value="ZnF_C2H2-type_TF"/>
</dbReference>
<dbReference type="GO" id="GO:0005634">
    <property type="term" value="C:nucleus"/>
    <property type="evidence" value="ECO:0007669"/>
    <property type="project" value="UniProtKB-SubCell"/>
</dbReference>
<feature type="compositionally biased region" description="Basic and acidic residues" evidence="7">
    <location>
        <begin position="80"/>
        <end position="89"/>
    </location>
</feature>
<evidence type="ECO:0000256" key="3">
    <source>
        <dbReference type="ARBA" id="ARBA00022737"/>
    </source>
</evidence>
<dbReference type="PROSITE" id="PS50157">
    <property type="entry name" value="ZINC_FINGER_C2H2_2"/>
    <property type="match status" value="1"/>
</dbReference>
<keyword evidence="9" id="KW-1185">Reference proteome</keyword>
<reference evidence="8" key="2">
    <citation type="submission" date="2022-06" db="UniProtKB">
        <authorList>
            <consortium name="EnsemblMetazoa"/>
        </authorList>
    </citation>
    <scope>IDENTIFICATION</scope>
    <source>
        <strain evidence="8">PS312</strain>
    </source>
</reference>
<keyword evidence="5" id="KW-0862">Zinc</keyword>
<accession>A0A8R1UWT0</accession>
<protein>
    <submittedName>
        <fullName evidence="8">C2H2-type domain-containing protein</fullName>
    </submittedName>
</protein>
<feature type="region of interest" description="Disordered" evidence="7">
    <location>
        <begin position="49"/>
        <end position="94"/>
    </location>
</feature>
<evidence type="ECO:0000256" key="5">
    <source>
        <dbReference type="ARBA" id="ARBA00022833"/>
    </source>
</evidence>
<dbReference type="Proteomes" id="UP000005239">
    <property type="component" value="Unassembled WGS sequence"/>
</dbReference>
<gene>
    <name evidence="8" type="primary">WBGene00280961</name>
</gene>
<dbReference type="EnsemblMetazoa" id="PPA42592.1">
    <property type="protein sequence ID" value="PPA42592.1"/>
    <property type="gene ID" value="WBGene00280961"/>
</dbReference>
<evidence type="ECO:0000256" key="2">
    <source>
        <dbReference type="ARBA" id="ARBA00022723"/>
    </source>
</evidence>
<dbReference type="GO" id="GO:0008270">
    <property type="term" value="F:zinc ion binding"/>
    <property type="evidence" value="ECO:0007669"/>
    <property type="project" value="UniProtKB-KW"/>
</dbReference>
<reference evidence="9" key="1">
    <citation type="journal article" date="2008" name="Nat. Genet.">
        <title>The Pristionchus pacificus genome provides a unique perspective on nematode lifestyle and parasitism.</title>
        <authorList>
            <person name="Dieterich C."/>
            <person name="Clifton S.W."/>
            <person name="Schuster L.N."/>
            <person name="Chinwalla A."/>
            <person name="Delehaunty K."/>
            <person name="Dinkelacker I."/>
            <person name="Fulton L."/>
            <person name="Fulton R."/>
            <person name="Godfrey J."/>
            <person name="Minx P."/>
            <person name="Mitreva M."/>
            <person name="Roeseler W."/>
            <person name="Tian H."/>
            <person name="Witte H."/>
            <person name="Yang S.P."/>
            <person name="Wilson R.K."/>
            <person name="Sommer R.J."/>
        </authorList>
    </citation>
    <scope>NUCLEOTIDE SEQUENCE [LARGE SCALE GENOMIC DNA]</scope>
    <source>
        <strain evidence="9">PS312</strain>
    </source>
</reference>